<dbReference type="Pfam" id="PF12729">
    <property type="entry name" value="4HB_MCP_1"/>
    <property type="match status" value="1"/>
</dbReference>
<dbReference type="PRINTS" id="PR00260">
    <property type="entry name" value="CHEMTRNSDUCR"/>
</dbReference>
<sequence>MSRVLNASISTRLSVSFLVIGALMVALAAIAIVKVNSIDSSLSAINDVNNVKQRYAINFRGSVHDRAISLRDVTLMAAAEAVRTEVATIDRLAADYARSAELLDRMFATRTDVTRTERDLLAQIKAVEAKTVPVIRKVIELRQGGEAAQATRLLVDQARPQFIEWLALINRFIDFQEAESQSIARHARAVSEGFQWLMITLCGITLAFSAGLAWWSIVTVRPLRRLTDSTLRLAQGDLTTELPDARGRNEVADIVGAVRVFKDNMLRTRAIEAETAAAGRRAEEEKRRTMNALADQFERSVGSIVQAVAASAGELESAARTLNATMGRANEQASTVAAAATQATANVEAVAGACGELAGSVGRIGEQVRQSEDVAGRAVRNAEQTQTTAEGLVTSTQRIGEVVQLINSIAQQTNLLALNATIEAARAGEAGKGFAVVAQE</sequence>
<dbReference type="Proteomes" id="UP000584642">
    <property type="component" value="Unassembled WGS sequence"/>
</dbReference>
<organism evidence="7 8">
    <name type="scientific">Azospirillum oleiclasticum</name>
    <dbReference type="NCBI Taxonomy" id="2735135"/>
    <lineage>
        <taxon>Bacteria</taxon>
        <taxon>Pseudomonadati</taxon>
        <taxon>Pseudomonadota</taxon>
        <taxon>Alphaproteobacteria</taxon>
        <taxon>Rhodospirillales</taxon>
        <taxon>Azospirillaceae</taxon>
        <taxon>Azospirillum</taxon>
    </lineage>
</organism>
<evidence type="ECO:0000256" key="4">
    <source>
        <dbReference type="SAM" id="Phobius"/>
    </source>
</evidence>
<evidence type="ECO:0000256" key="2">
    <source>
        <dbReference type="ARBA" id="ARBA00029447"/>
    </source>
</evidence>
<dbReference type="RefSeq" id="WP_180285950.1">
    <property type="nucleotide sequence ID" value="NZ_JABFDB010000035.1"/>
</dbReference>
<reference evidence="7 8" key="1">
    <citation type="submission" date="2020-05" db="EMBL/GenBank/DDBJ databases">
        <title>Azospirillum oleiclasticum sp. nov, a nitrogen-fixing and heavy crude oil-emulsifying bacterium isolated from the crude oil of Yumen Oilfield.</title>
        <authorList>
            <person name="Wu D."/>
            <person name="Cai M."/>
            <person name="Zhang X."/>
        </authorList>
    </citation>
    <scope>NUCLEOTIDE SEQUENCE [LARGE SCALE GENOMIC DNA]</scope>
    <source>
        <strain evidence="7 8">ROY-1-1-2</strain>
    </source>
</reference>
<accession>A0ABX2TIU6</accession>
<dbReference type="InterPro" id="IPR004090">
    <property type="entry name" value="Chemotax_Me-accpt_rcpt"/>
</dbReference>
<dbReference type="PANTHER" id="PTHR32089">
    <property type="entry name" value="METHYL-ACCEPTING CHEMOTAXIS PROTEIN MCPB"/>
    <property type="match status" value="1"/>
</dbReference>
<dbReference type="CDD" id="cd06225">
    <property type="entry name" value="HAMP"/>
    <property type="match status" value="1"/>
</dbReference>
<dbReference type="InterPro" id="IPR047347">
    <property type="entry name" value="YvaQ-like_sensor"/>
</dbReference>
<dbReference type="PROSITE" id="PS50111">
    <property type="entry name" value="CHEMOTAXIS_TRANSDUC_2"/>
    <property type="match status" value="1"/>
</dbReference>
<evidence type="ECO:0000313" key="8">
    <source>
        <dbReference type="Proteomes" id="UP000584642"/>
    </source>
</evidence>
<dbReference type="InterPro" id="IPR003660">
    <property type="entry name" value="HAMP_dom"/>
</dbReference>
<dbReference type="Gene3D" id="1.10.287.950">
    <property type="entry name" value="Methyl-accepting chemotaxis protein"/>
    <property type="match status" value="1"/>
</dbReference>
<dbReference type="SUPFAM" id="SSF158472">
    <property type="entry name" value="HAMP domain-like"/>
    <property type="match status" value="1"/>
</dbReference>
<keyword evidence="4" id="KW-0812">Transmembrane</keyword>
<evidence type="ECO:0000259" key="5">
    <source>
        <dbReference type="PROSITE" id="PS50111"/>
    </source>
</evidence>
<proteinExistence type="inferred from homology"/>
<comment type="similarity">
    <text evidence="2">Belongs to the methyl-accepting chemotaxis (MCP) protein family.</text>
</comment>
<evidence type="ECO:0000256" key="1">
    <source>
        <dbReference type="ARBA" id="ARBA00023224"/>
    </source>
</evidence>
<keyword evidence="1 3" id="KW-0807">Transducer</keyword>
<dbReference type="Pfam" id="PF00015">
    <property type="entry name" value="MCPsignal"/>
    <property type="match status" value="1"/>
</dbReference>
<evidence type="ECO:0000256" key="3">
    <source>
        <dbReference type="PROSITE-ProRule" id="PRU00284"/>
    </source>
</evidence>
<comment type="caution">
    <text evidence="7">The sequence shown here is derived from an EMBL/GenBank/DDBJ whole genome shotgun (WGS) entry which is preliminary data.</text>
</comment>
<dbReference type="EMBL" id="JABFDB010000035">
    <property type="protein sequence ID" value="NYZ24178.1"/>
    <property type="molecule type" value="Genomic_DNA"/>
</dbReference>
<keyword evidence="8" id="KW-1185">Reference proteome</keyword>
<feature type="transmembrane region" description="Helical" evidence="4">
    <location>
        <begin position="194"/>
        <end position="215"/>
    </location>
</feature>
<keyword evidence="4" id="KW-0472">Membrane</keyword>
<evidence type="ECO:0000313" key="7">
    <source>
        <dbReference type="EMBL" id="NYZ24178.1"/>
    </source>
</evidence>
<gene>
    <name evidence="7" type="ORF">HND93_31115</name>
</gene>
<dbReference type="InterPro" id="IPR004089">
    <property type="entry name" value="MCPsignal_dom"/>
</dbReference>
<keyword evidence="4" id="KW-1133">Transmembrane helix</keyword>
<feature type="domain" description="Methyl-accepting transducer" evidence="5">
    <location>
        <begin position="311"/>
        <end position="440"/>
    </location>
</feature>
<dbReference type="InterPro" id="IPR024478">
    <property type="entry name" value="HlyB_4HB_MCP"/>
</dbReference>
<evidence type="ECO:0000259" key="6">
    <source>
        <dbReference type="PROSITE" id="PS50885"/>
    </source>
</evidence>
<feature type="domain" description="HAMP" evidence="6">
    <location>
        <begin position="220"/>
        <end position="270"/>
    </location>
</feature>
<dbReference type="SUPFAM" id="SSF58104">
    <property type="entry name" value="Methyl-accepting chemotaxis protein (MCP) signaling domain"/>
    <property type="match status" value="1"/>
</dbReference>
<dbReference type="Gene3D" id="6.10.340.10">
    <property type="match status" value="1"/>
</dbReference>
<protein>
    <submittedName>
        <fullName evidence="7">HAMP domain-containing protein</fullName>
    </submittedName>
</protein>
<dbReference type="PROSITE" id="PS50885">
    <property type="entry name" value="HAMP"/>
    <property type="match status" value="1"/>
</dbReference>
<dbReference type="SMART" id="SM00304">
    <property type="entry name" value="HAMP"/>
    <property type="match status" value="2"/>
</dbReference>
<dbReference type="Pfam" id="PF00672">
    <property type="entry name" value="HAMP"/>
    <property type="match status" value="1"/>
</dbReference>
<feature type="non-terminal residue" evidence="7">
    <location>
        <position position="440"/>
    </location>
</feature>
<name>A0ABX2TIU6_9PROT</name>
<dbReference type="CDD" id="cd19411">
    <property type="entry name" value="MCP2201-like_sensor"/>
    <property type="match status" value="1"/>
</dbReference>
<dbReference type="PANTHER" id="PTHR32089:SF112">
    <property type="entry name" value="LYSOZYME-LIKE PROTEIN-RELATED"/>
    <property type="match status" value="1"/>
</dbReference>